<dbReference type="PANTHER" id="PTHR35801">
    <property type="entry name" value="PHOSPHOSERINE PHOSPHATASE RSBX"/>
    <property type="match status" value="1"/>
</dbReference>
<dbReference type="InterPro" id="IPR001932">
    <property type="entry name" value="PPM-type_phosphatase-like_dom"/>
</dbReference>
<evidence type="ECO:0000313" key="3">
    <source>
        <dbReference type="Proteomes" id="UP000198897"/>
    </source>
</evidence>
<dbReference type="RefSeq" id="WP_089752249.1">
    <property type="nucleotide sequence ID" value="NZ_FOOG01000021.1"/>
</dbReference>
<dbReference type="AlphaFoldDB" id="A0A1I2NPA4"/>
<dbReference type="EMBL" id="FOOG01000021">
    <property type="protein sequence ID" value="SFG05692.1"/>
    <property type="molecule type" value="Genomic_DNA"/>
</dbReference>
<sequence>MEEQYKRVRLSIYQKAKKGNYYCGDSYFYKETEDAFICALADGLGSGEMAHESSKAVMNVIEEHTDLTIEALVRKCNEVLVGKRGVVLGILRIDFTAKTYSYSSIGNIGVIIIEPDGRRHRNIPLAGYLAGFSRKLRVSRGEISKGMIFMLFSDGVNDRRLTSKYISTNNVNDITEQYKELYGEAREDDTTLIAMEYV</sequence>
<evidence type="ECO:0000313" key="2">
    <source>
        <dbReference type="EMBL" id="SFG05692.1"/>
    </source>
</evidence>
<evidence type="ECO:0000259" key="1">
    <source>
        <dbReference type="SMART" id="SM00331"/>
    </source>
</evidence>
<dbReference type="SUPFAM" id="SSF81606">
    <property type="entry name" value="PP2C-like"/>
    <property type="match status" value="1"/>
</dbReference>
<dbReference type="OrthoDB" id="1090916at2"/>
<reference evidence="3" key="1">
    <citation type="submission" date="2016-10" db="EMBL/GenBank/DDBJ databases">
        <authorList>
            <person name="Varghese N."/>
            <person name="Submissions S."/>
        </authorList>
    </citation>
    <scope>NUCLEOTIDE SEQUENCE [LARGE SCALE GENOMIC DNA]</scope>
    <source>
        <strain evidence="3">FP5</strain>
    </source>
</reference>
<dbReference type="SMART" id="SM00331">
    <property type="entry name" value="PP2C_SIG"/>
    <property type="match status" value="1"/>
</dbReference>
<dbReference type="InterPro" id="IPR039248">
    <property type="entry name" value="Ptase_RsbX"/>
</dbReference>
<dbReference type="Proteomes" id="UP000198897">
    <property type="component" value="Unassembled WGS sequence"/>
</dbReference>
<accession>A0A1I2NPA4</accession>
<protein>
    <submittedName>
        <fullName evidence="2">Negative regulator of sigma-B (Phosphoserine phosphatase)</fullName>
    </submittedName>
</protein>
<gene>
    <name evidence="2" type="ORF">SAMN05216353_12117</name>
</gene>
<organism evidence="2 3">
    <name type="scientific">Halobacillus alkaliphilus</name>
    <dbReference type="NCBI Taxonomy" id="396056"/>
    <lineage>
        <taxon>Bacteria</taxon>
        <taxon>Bacillati</taxon>
        <taxon>Bacillota</taxon>
        <taxon>Bacilli</taxon>
        <taxon>Bacillales</taxon>
        <taxon>Bacillaceae</taxon>
        <taxon>Halobacillus</taxon>
    </lineage>
</organism>
<dbReference type="InterPro" id="IPR036457">
    <property type="entry name" value="PPM-type-like_dom_sf"/>
</dbReference>
<dbReference type="Pfam" id="PF07228">
    <property type="entry name" value="SpoIIE"/>
    <property type="match status" value="1"/>
</dbReference>
<proteinExistence type="predicted"/>
<name>A0A1I2NPA4_9BACI</name>
<keyword evidence="3" id="KW-1185">Reference proteome</keyword>
<feature type="domain" description="PPM-type phosphatase" evidence="1">
    <location>
        <begin position="7"/>
        <end position="197"/>
    </location>
</feature>
<dbReference type="PANTHER" id="PTHR35801:SF1">
    <property type="entry name" value="PHOSPHOSERINE PHOSPHATASE RSBX"/>
    <property type="match status" value="1"/>
</dbReference>
<dbReference type="Gene3D" id="3.60.40.10">
    <property type="entry name" value="PPM-type phosphatase domain"/>
    <property type="match status" value="1"/>
</dbReference>